<keyword evidence="4 8" id="KW-1003">Cell membrane</keyword>
<keyword evidence="3" id="KW-0813">Transport</keyword>
<evidence type="ECO:0000256" key="4">
    <source>
        <dbReference type="ARBA" id="ARBA00022475"/>
    </source>
</evidence>
<dbReference type="PANTHER" id="PTHR30269:SF37">
    <property type="entry name" value="MEMBRANE TRANSPORTER PROTEIN"/>
    <property type="match status" value="1"/>
</dbReference>
<feature type="transmembrane region" description="Helical" evidence="8">
    <location>
        <begin position="231"/>
        <end position="253"/>
    </location>
</feature>
<dbReference type="InterPro" id="IPR052017">
    <property type="entry name" value="TSUP"/>
</dbReference>
<keyword evidence="10" id="KW-1185">Reference proteome</keyword>
<evidence type="ECO:0000313" key="10">
    <source>
        <dbReference type="Proteomes" id="UP000315901"/>
    </source>
</evidence>
<evidence type="ECO:0000256" key="8">
    <source>
        <dbReference type="RuleBase" id="RU363041"/>
    </source>
</evidence>
<evidence type="ECO:0000256" key="3">
    <source>
        <dbReference type="ARBA" id="ARBA00022448"/>
    </source>
</evidence>
<comment type="similarity">
    <text evidence="2 8">Belongs to the 4-toluene sulfonate uptake permease (TSUP) (TC 2.A.102) family.</text>
</comment>
<keyword evidence="7 8" id="KW-0472">Membrane</keyword>
<dbReference type="PANTHER" id="PTHR30269">
    <property type="entry name" value="TRANSMEMBRANE PROTEIN YFCA"/>
    <property type="match status" value="1"/>
</dbReference>
<dbReference type="InterPro" id="IPR002781">
    <property type="entry name" value="TM_pro_TauE-like"/>
</dbReference>
<dbReference type="AlphaFoldDB" id="A0A501WHF8"/>
<name>A0A501WHF8_9GAMM</name>
<protein>
    <recommendedName>
        <fullName evidence="8">Probable membrane transporter protein</fullName>
    </recommendedName>
</protein>
<organism evidence="9 10">
    <name type="scientific">Maribrevibacterium harenarium</name>
    <dbReference type="NCBI Taxonomy" id="2589817"/>
    <lineage>
        <taxon>Bacteria</taxon>
        <taxon>Pseudomonadati</taxon>
        <taxon>Pseudomonadota</taxon>
        <taxon>Gammaproteobacteria</taxon>
        <taxon>Oceanospirillales</taxon>
        <taxon>Oceanospirillaceae</taxon>
        <taxon>Maribrevibacterium</taxon>
    </lineage>
</organism>
<keyword evidence="5 8" id="KW-0812">Transmembrane</keyword>
<comment type="caution">
    <text evidence="9">The sequence shown here is derived from an EMBL/GenBank/DDBJ whole genome shotgun (WGS) entry which is preliminary data.</text>
</comment>
<sequence length="287" mass="31061">MNSAYSLSWLYYFSLTEKIPFPSVLCLGVDTIDTFFSPLLPAALSPFDFWLLVVSSLFTSAITAAFGVGGGATLLALMANILPASAVIPVHGVVQLGSNTGRIITMRKYIHWRMAGWFIGGCVIGSAVGGQIAISLPTDWLQIILGGFILVMCWEPFKIKAIRDGSSLLLGSVTSFISMFVGVTGIFVISTLKHVIEDRREVIGTLSAMMGFQHLMKCIVFLALGFAFHEWVWLMVLMVGFGFVGTLIGRTILNKMSNKGFGITVKIVITALALRLLYKGFSGVLAS</sequence>
<dbReference type="OrthoDB" id="6197550at2"/>
<feature type="transmembrane region" description="Helical" evidence="8">
    <location>
        <begin position="169"/>
        <end position="190"/>
    </location>
</feature>
<evidence type="ECO:0000313" key="9">
    <source>
        <dbReference type="EMBL" id="TPE45056.1"/>
    </source>
</evidence>
<comment type="subcellular location">
    <subcellularLocation>
        <location evidence="1 8">Cell membrane</location>
        <topology evidence="1 8">Multi-pass membrane protein</topology>
    </subcellularLocation>
</comment>
<reference evidence="9 10" key="1">
    <citation type="submission" date="2019-06" db="EMBL/GenBank/DDBJ databases">
        <title>A novel bacterium of genus Marinomonas, isolated from coastal sand.</title>
        <authorList>
            <person name="Huang H."/>
            <person name="Mo K."/>
            <person name="Hu Y."/>
        </authorList>
    </citation>
    <scope>NUCLEOTIDE SEQUENCE [LARGE SCALE GENOMIC DNA]</scope>
    <source>
        <strain evidence="9 10">HB171799</strain>
    </source>
</reference>
<evidence type="ECO:0000256" key="7">
    <source>
        <dbReference type="ARBA" id="ARBA00023136"/>
    </source>
</evidence>
<feature type="transmembrane region" description="Helical" evidence="8">
    <location>
        <begin position="259"/>
        <end position="278"/>
    </location>
</feature>
<proteinExistence type="inferred from homology"/>
<evidence type="ECO:0000256" key="2">
    <source>
        <dbReference type="ARBA" id="ARBA00009142"/>
    </source>
</evidence>
<dbReference type="GO" id="GO:0005886">
    <property type="term" value="C:plasma membrane"/>
    <property type="evidence" value="ECO:0007669"/>
    <property type="project" value="UniProtKB-SubCell"/>
</dbReference>
<keyword evidence="6 8" id="KW-1133">Transmembrane helix</keyword>
<evidence type="ECO:0000256" key="1">
    <source>
        <dbReference type="ARBA" id="ARBA00004651"/>
    </source>
</evidence>
<accession>A0A501WHF8</accession>
<dbReference type="RefSeq" id="WP_140591751.1">
    <property type="nucleotide sequence ID" value="NZ_VFRR01000074.1"/>
</dbReference>
<feature type="transmembrane region" description="Helical" evidence="8">
    <location>
        <begin position="115"/>
        <end position="134"/>
    </location>
</feature>
<feature type="transmembrane region" description="Helical" evidence="8">
    <location>
        <begin position="202"/>
        <end position="224"/>
    </location>
</feature>
<dbReference type="EMBL" id="VFRR01000074">
    <property type="protein sequence ID" value="TPE45056.1"/>
    <property type="molecule type" value="Genomic_DNA"/>
</dbReference>
<evidence type="ECO:0000256" key="6">
    <source>
        <dbReference type="ARBA" id="ARBA00022989"/>
    </source>
</evidence>
<feature type="transmembrane region" description="Helical" evidence="8">
    <location>
        <begin position="47"/>
        <end position="68"/>
    </location>
</feature>
<dbReference type="Proteomes" id="UP000315901">
    <property type="component" value="Unassembled WGS sequence"/>
</dbReference>
<gene>
    <name evidence="9" type="ORF">FJM67_16720</name>
</gene>
<feature type="transmembrane region" description="Helical" evidence="8">
    <location>
        <begin position="140"/>
        <end position="157"/>
    </location>
</feature>
<dbReference type="Pfam" id="PF01925">
    <property type="entry name" value="TauE"/>
    <property type="match status" value="1"/>
</dbReference>
<evidence type="ECO:0000256" key="5">
    <source>
        <dbReference type="ARBA" id="ARBA00022692"/>
    </source>
</evidence>